<gene>
    <name evidence="2" type="ORF">MNBD_UNCLBAC01-372</name>
</gene>
<dbReference type="PANTHER" id="PTHR34474:SF2">
    <property type="entry name" value="SIGNAL TRANSDUCTION PROTEIN TRAP"/>
    <property type="match status" value="1"/>
</dbReference>
<feature type="domain" description="ABM" evidence="1">
    <location>
        <begin position="2"/>
        <end position="93"/>
    </location>
</feature>
<keyword evidence="2" id="KW-0560">Oxidoreductase</keyword>
<dbReference type="InterPro" id="IPR011008">
    <property type="entry name" value="Dimeric_a/b-barrel"/>
</dbReference>
<dbReference type="InterPro" id="IPR050404">
    <property type="entry name" value="Heme-degrading_MO"/>
</dbReference>
<keyword evidence="2" id="KW-0503">Monooxygenase</keyword>
<dbReference type="EMBL" id="UOGJ01000048">
    <property type="protein sequence ID" value="VAX35368.1"/>
    <property type="molecule type" value="Genomic_DNA"/>
</dbReference>
<reference evidence="2" key="1">
    <citation type="submission" date="2018-06" db="EMBL/GenBank/DDBJ databases">
        <authorList>
            <person name="Zhirakovskaya E."/>
        </authorList>
    </citation>
    <scope>NUCLEOTIDE SEQUENCE</scope>
</reference>
<name>A0A3B1DH67_9ZZZZ</name>
<dbReference type="GO" id="GO:0004497">
    <property type="term" value="F:monooxygenase activity"/>
    <property type="evidence" value="ECO:0007669"/>
    <property type="project" value="UniProtKB-KW"/>
</dbReference>
<dbReference type="InterPro" id="IPR007138">
    <property type="entry name" value="ABM_dom"/>
</dbReference>
<dbReference type="Gene3D" id="3.30.70.100">
    <property type="match status" value="1"/>
</dbReference>
<protein>
    <submittedName>
        <fullName evidence="2">Heme-degrading monooxygenase, staphylobilin-producing</fullName>
        <ecNumber evidence="2">1.14.99.48</ecNumber>
    </submittedName>
</protein>
<dbReference type="EC" id="1.14.99.48" evidence="2"/>
<organism evidence="2">
    <name type="scientific">hydrothermal vent metagenome</name>
    <dbReference type="NCBI Taxonomy" id="652676"/>
    <lineage>
        <taxon>unclassified sequences</taxon>
        <taxon>metagenomes</taxon>
        <taxon>ecological metagenomes</taxon>
    </lineage>
</organism>
<dbReference type="AlphaFoldDB" id="A0A3B1DH67"/>
<dbReference type="Pfam" id="PF03992">
    <property type="entry name" value="ABM"/>
    <property type="match status" value="1"/>
</dbReference>
<evidence type="ECO:0000259" key="1">
    <source>
        <dbReference type="PROSITE" id="PS51725"/>
    </source>
</evidence>
<sequence>MYIAMNRFRIANDKTYAFIEIWKSRESHLNEVPGFHTFKLLQGPGSDKGSIFISHSTWDSVEAFEAWKESEQFKKAHAGPKPPKDIFLGPPEFEGFEVVL</sequence>
<accession>A0A3B1DH67</accession>
<dbReference type="SUPFAM" id="SSF54909">
    <property type="entry name" value="Dimeric alpha+beta barrel"/>
    <property type="match status" value="1"/>
</dbReference>
<evidence type="ECO:0000313" key="2">
    <source>
        <dbReference type="EMBL" id="VAX35368.1"/>
    </source>
</evidence>
<dbReference type="PANTHER" id="PTHR34474">
    <property type="entry name" value="SIGNAL TRANSDUCTION PROTEIN TRAP"/>
    <property type="match status" value="1"/>
</dbReference>
<proteinExistence type="predicted"/>
<dbReference type="PROSITE" id="PS51725">
    <property type="entry name" value="ABM"/>
    <property type="match status" value="1"/>
</dbReference>